<dbReference type="AlphaFoldDB" id="A0A953SHK2"/>
<evidence type="ECO:0000313" key="1">
    <source>
        <dbReference type="EMBL" id="MBZ0158083.1"/>
    </source>
</evidence>
<feature type="non-terminal residue" evidence="1">
    <location>
        <position position="1"/>
    </location>
</feature>
<dbReference type="Proteomes" id="UP000705867">
    <property type="component" value="Unassembled WGS sequence"/>
</dbReference>
<evidence type="ECO:0000313" key="2">
    <source>
        <dbReference type="Proteomes" id="UP000705867"/>
    </source>
</evidence>
<gene>
    <name evidence="1" type="ORF">K8I29_17940</name>
</gene>
<dbReference type="EMBL" id="JAIOIV010000135">
    <property type="protein sequence ID" value="MBZ0158083.1"/>
    <property type="molecule type" value="Genomic_DNA"/>
</dbReference>
<proteinExistence type="predicted"/>
<reference evidence="1" key="2">
    <citation type="submission" date="2021-08" db="EMBL/GenBank/DDBJ databases">
        <authorList>
            <person name="Dalcin Martins P."/>
        </authorList>
    </citation>
    <scope>NUCLEOTIDE SEQUENCE</scope>
    <source>
        <strain evidence="1">MAG_39</strain>
    </source>
</reference>
<protein>
    <submittedName>
        <fullName evidence="1">Uncharacterized protein</fullName>
    </submittedName>
</protein>
<sequence length="67" mass="7771">HFQTPFSPVFPCGVPYYAIQANILSFQHFFGIYGPTGIDRAVFCNTFRSSAPPFLRFFRIHKGTQYY</sequence>
<organism evidence="1 2">
    <name type="scientific">Candidatus Nitrobium versatile</name>
    <dbReference type="NCBI Taxonomy" id="2884831"/>
    <lineage>
        <taxon>Bacteria</taxon>
        <taxon>Pseudomonadati</taxon>
        <taxon>Nitrospirota</taxon>
        <taxon>Nitrospiria</taxon>
        <taxon>Nitrospirales</taxon>
        <taxon>Nitrospiraceae</taxon>
        <taxon>Candidatus Nitrobium</taxon>
    </lineage>
</organism>
<name>A0A953SHK2_9BACT</name>
<comment type="caution">
    <text evidence="1">The sequence shown here is derived from an EMBL/GenBank/DDBJ whole genome shotgun (WGS) entry which is preliminary data.</text>
</comment>
<reference evidence="1" key="1">
    <citation type="journal article" date="2021" name="bioRxiv">
        <title>Unraveling nitrogen, sulfur and carbon metabolic pathways and microbial community transcriptional responses to substrate deprivation and toxicity stresses in a bioreactor mimicking anoxic brackish coastal sediment conditions.</title>
        <authorList>
            <person name="Martins P.D."/>
            <person name="Echeveste M.J."/>
            <person name="Arshad A."/>
            <person name="Kurth J."/>
            <person name="Ouboter H."/>
            <person name="Jetten M.S.M."/>
            <person name="Welte C.U."/>
        </authorList>
    </citation>
    <scope>NUCLEOTIDE SEQUENCE</scope>
    <source>
        <strain evidence="1">MAG_39</strain>
    </source>
</reference>
<accession>A0A953SHK2</accession>